<keyword evidence="3" id="KW-1185">Reference proteome</keyword>
<dbReference type="Proteomes" id="UP000261540">
    <property type="component" value="Unplaced"/>
</dbReference>
<feature type="coiled-coil region" evidence="1">
    <location>
        <begin position="386"/>
        <end position="431"/>
    </location>
</feature>
<sequence length="621" mass="69897">MAAGGVGDDTEMAMQPYANWEEYLMNVPLAVAILGELVSISSTVDFSISPPEGGFKYIKYPDSFRACLMQVANSGWTAFNEAHKSMEQIRLQAVKVPVYIEKTISEISDELVQNPPADQKENAATISEDCTKLAKLTEQNITYVKNLIEELLQESIREKGEHAPQMVQYSLADSVQEAVSNFIKNKLGKILFEDMDKWISDAESTIQRAAELHQEKPVMLFMSACPNAENESEDFSSVCNVYSKARPLVRLTETMSNFVDGNQVKWFDITDQTEGKAKASYLVEQFEQIKTSVENEKDCNEKITLIALCKEAMDLCSELTRIGGDLRGTCEDSKTEEIVARIQTLLARGQKFDLDRQTLQESINLAPQLLRHAEYGGKVTAGKMLKENIRLRIEQSRVQLEKVRQLQQQSLEKLEKNQKELSEILATTSLDVKDTDFNTMVCILTKCQDVMGTVKQAWEKMVHSTEVMSKNIQSCLYVFPQELTKNIPNTRKMLIKDAIYQQAFYASNVASLISTISGTYVEVSEKHLMDTISSLGKLMALDPASPDFLNERQKIRSACEITLSSITDVVKMKNEESHQMAEVKLNLIESEIKSLSTPKSEENIKEIKAIIEAVFMPEANK</sequence>
<evidence type="ECO:0000313" key="2">
    <source>
        <dbReference type="Ensembl" id="ENSPKIP00000041541.1"/>
    </source>
</evidence>
<dbReference type="Ensembl" id="ENSPKIT00000022576.1">
    <property type="protein sequence ID" value="ENSPKIP00000041541.1"/>
    <property type="gene ID" value="ENSPKIG00000018064.1"/>
</dbReference>
<dbReference type="PANTHER" id="PTHR33488">
    <property type="entry name" value="ZGC:162509"/>
    <property type="match status" value="1"/>
</dbReference>
<accession>A0A3B3TGV3</accession>
<name>A0A3B3TGV3_9TELE</name>
<reference evidence="2" key="1">
    <citation type="submission" date="2025-08" db="UniProtKB">
        <authorList>
            <consortium name="Ensembl"/>
        </authorList>
    </citation>
    <scope>IDENTIFICATION</scope>
</reference>
<evidence type="ECO:0000256" key="1">
    <source>
        <dbReference type="SAM" id="Coils"/>
    </source>
</evidence>
<dbReference type="OrthoDB" id="5406275at2759"/>
<organism evidence="2 3">
    <name type="scientific">Paramormyrops kingsleyae</name>
    <dbReference type="NCBI Taxonomy" id="1676925"/>
    <lineage>
        <taxon>Eukaryota</taxon>
        <taxon>Metazoa</taxon>
        <taxon>Chordata</taxon>
        <taxon>Craniata</taxon>
        <taxon>Vertebrata</taxon>
        <taxon>Euteleostomi</taxon>
        <taxon>Actinopterygii</taxon>
        <taxon>Neopterygii</taxon>
        <taxon>Teleostei</taxon>
        <taxon>Osteoglossocephala</taxon>
        <taxon>Osteoglossomorpha</taxon>
        <taxon>Osteoglossiformes</taxon>
        <taxon>Mormyridae</taxon>
        <taxon>Paramormyrops</taxon>
    </lineage>
</organism>
<dbReference type="PANTHER" id="PTHR33488:SF2">
    <property type="entry name" value="EARLY ENDOSOME ANTIGEN 1-LIKE"/>
    <property type="match status" value="1"/>
</dbReference>
<dbReference type="AlphaFoldDB" id="A0A3B3TGV3"/>
<keyword evidence="1" id="KW-0175">Coiled coil</keyword>
<dbReference type="KEGG" id="pki:111859069"/>
<dbReference type="STRING" id="1676925.ENSPKIP00000041541"/>
<protein>
    <submittedName>
        <fullName evidence="2">Uncharacterized LOC111859069</fullName>
    </submittedName>
</protein>
<dbReference type="GeneTree" id="ENSGT00390000008061"/>
<reference evidence="2" key="2">
    <citation type="submission" date="2025-09" db="UniProtKB">
        <authorList>
            <consortium name="Ensembl"/>
        </authorList>
    </citation>
    <scope>IDENTIFICATION</scope>
</reference>
<proteinExistence type="predicted"/>
<evidence type="ECO:0000313" key="3">
    <source>
        <dbReference type="Proteomes" id="UP000261540"/>
    </source>
</evidence>